<evidence type="ECO:0000313" key="2">
    <source>
        <dbReference type="Proteomes" id="UP001596473"/>
    </source>
</evidence>
<comment type="caution">
    <text evidence="1">The sequence shown here is derived from an EMBL/GenBank/DDBJ whole genome shotgun (WGS) entry which is preliminary data.</text>
</comment>
<accession>A0ABW2QTW4</accession>
<dbReference type="Proteomes" id="UP001596473">
    <property type="component" value="Unassembled WGS sequence"/>
</dbReference>
<evidence type="ECO:0000313" key="1">
    <source>
        <dbReference type="EMBL" id="MFC7418494.1"/>
    </source>
</evidence>
<evidence type="ECO:0008006" key="3">
    <source>
        <dbReference type="Google" id="ProtNLM"/>
    </source>
</evidence>
<name>A0ABW2QTW4_9NEIS</name>
<dbReference type="RefSeq" id="WP_380185525.1">
    <property type="nucleotide sequence ID" value="NZ_JBHTBQ010000002.1"/>
</dbReference>
<protein>
    <recommendedName>
        <fullName evidence="3">LITAF domain-containing protein</fullName>
    </recommendedName>
</protein>
<dbReference type="EMBL" id="JBHTBQ010000002">
    <property type="protein sequence ID" value="MFC7418494.1"/>
    <property type="molecule type" value="Genomic_DNA"/>
</dbReference>
<proteinExistence type="predicted"/>
<gene>
    <name evidence="1" type="ORF">ACFQNF_01195</name>
</gene>
<keyword evidence="2" id="KW-1185">Reference proteome</keyword>
<sequence>MMQHISEIRHCSVCGVDTNHVVVLVRKTNPFKGEQHSKFKEFLHGAIKSWFLGAFIASMDEFSRHRICEKCGNKVIED</sequence>
<organism evidence="1 2">
    <name type="scientific">Iodobacter arcticus</name>
    <dbReference type="NCBI Taxonomy" id="590593"/>
    <lineage>
        <taxon>Bacteria</taxon>
        <taxon>Pseudomonadati</taxon>
        <taxon>Pseudomonadota</taxon>
        <taxon>Betaproteobacteria</taxon>
        <taxon>Neisseriales</taxon>
        <taxon>Chitinibacteraceae</taxon>
        <taxon>Iodobacter</taxon>
    </lineage>
</organism>
<reference evidence="2" key="1">
    <citation type="journal article" date="2019" name="Int. J. Syst. Evol. Microbiol.">
        <title>The Global Catalogue of Microorganisms (GCM) 10K type strain sequencing project: providing services to taxonomists for standard genome sequencing and annotation.</title>
        <authorList>
            <consortium name="The Broad Institute Genomics Platform"/>
            <consortium name="The Broad Institute Genome Sequencing Center for Infectious Disease"/>
            <person name="Wu L."/>
            <person name="Ma J."/>
        </authorList>
    </citation>
    <scope>NUCLEOTIDE SEQUENCE [LARGE SCALE GENOMIC DNA]</scope>
    <source>
        <strain evidence="2">CCUG 62945</strain>
    </source>
</reference>